<dbReference type="GO" id="GO:0020037">
    <property type="term" value="F:heme binding"/>
    <property type="evidence" value="ECO:0007669"/>
    <property type="project" value="InterPro"/>
</dbReference>
<dbReference type="PANTHER" id="PTHR24291">
    <property type="entry name" value="CYTOCHROME P450 FAMILY 4"/>
    <property type="match status" value="1"/>
</dbReference>
<comment type="caution">
    <text evidence="8">The sequence shown here is derived from an EMBL/GenBank/DDBJ whole genome shotgun (WGS) entry which is preliminary data.</text>
</comment>
<dbReference type="SUPFAM" id="SSF48264">
    <property type="entry name" value="Cytochrome P450"/>
    <property type="match status" value="1"/>
</dbReference>
<evidence type="ECO:0000313" key="9">
    <source>
        <dbReference type="Proteomes" id="UP000549009"/>
    </source>
</evidence>
<dbReference type="Proteomes" id="UP000549009">
    <property type="component" value="Unassembled WGS sequence"/>
</dbReference>
<dbReference type="GO" id="GO:0016705">
    <property type="term" value="F:oxidoreductase activity, acting on paired donors, with incorporation or reduction of molecular oxygen"/>
    <property type="evidence" value="ECO:0007669"/>
    <property type="project" value="InterPro"/>
</dbReference>
<dbReference type="PRINTS" id="PR00385">
    <property type="entry name" value="P450"/>
</dbReference>
<evidence type="ECO:0000256" key="2">
    <source>
        <dbReference type="ARBA" id="ARBA00022617"/>
    </source>
</evidence>
<dbReference type="Pfam" id="PF00067">
    <property type="entry name" value="p450"/>
    <property type="match status" value="1"/>
</dbReference>
<dbReference type="InterPro" id="IPR002401">
    <property type="entry name" value="Cyt_P450_E_grp-I"/>
</dbReference>
<dbReference type="EMBL" id="JACHJD010000050">
    <property type="protein sequence ID" value="MBB5109963.1"/>
    <property type="molecule type" value="Genomic_DNA"/>
</dbReference>
<feature type="binding site" description="axial binding residue" evidence="7">
    <location>
        <position position="391"/>
    </location>
    <ligand>
        <name>heme</name>
        <dbReference type="ChEBI" id="CHEBI:30413"/>
    </ligand>
    <ligandPart>
        <name>Fe</name>
        <dbReference type="ChEBI" id="CHEBI:18248"/>
    </ligandPart>
</feature>
<dbReference type="PANTHER" id="PTHR24291:SF50">
    <property type="entry name" value="BIFUNCTIONAL ALBAFLAVENONE MONOOXYGENASE_TERPENE SYNTHASE"/>
    <property type="match status" value="1"/>
</dbReference>
<keyword evidence="3 7" id="KW-0479">Metal-binding</keyword>
<accession>A0A7W8F013</accession>
<comment type="cofactor">
    <cofactor evidence="7">
        <name>heme</name>
        <dbReference type="ChEBI" id="CHEBI:30413"/>
    </cofactor>
</comment>
<dbReference type="InterPro" id="IPR050196">
    <property type="entry name" value="Cytochrome_P450_Monoox"/>
</dbReference>
<dbReference type="AlphaFoldDB" id="A0A7W8F013"/>
<dbReference type="GO" id="GO:0005506">
    <property type="term" value="F:iron ion binding"/>
    <property type="evidence" value="ECO:0007669"/>
    <property type="project" value="InterPro"/>
</dbReference>
<sequence>MPKPTAAPPPNVPTVPGALPVIGHLGPLAYHPLEFLLAARRHGDIAKIHWGRLPVYLVSSAPLIHHMLLDKDDAYNRSGVLLDRLEDVTGPGLVAAHGKEHRRQKSLLNPAFHTNRLNTLTGLMREECDRVITAWKPGQVIDPEQEMFTIATLAASRYIFGAPVGKDFAHAFRPLLSHMFTEVALRARMPLKLENIPAITRRFANSRHRTDDLIGSEVRAFLKDPHRTRCVLSYMLQHNPRPDTGELIAQAATVLIGGTETAASTLAWLWHELAHHPAAEQRLHHEIDTVLGDTPIAADHFPQLPYTQLLIHETLRLHHPTWVNFRQTHAITELGTTTLPAGTTLAYSLPALYRDPTLYPKPRHFDPTRWESDQPQPQPPFFPFSAGSYKCIGHNYAQILLRTLITTIGFRWTLRHTPGHAVVKEKARLTVHPSKLRMTVTPRRATPNLTACAGT</sequence>
<gene>
    <name evidence="8" type="ORF">FHS40_009093</name>
</gene>
<keyword evidence="5 7" id="KW-0408">Iron</keyword>
<dbReference type="GO" id="GO:0004497">
    <property type="term" value="F:monooxygenase activity"/>
    <property type="evidence" value="ECO:0007669"/>
    <property type="project" value="UniProtKB-KW"/>
</dbReference>
<evidence type="ECO:0000256" key="6">
    <source>
        <dbReference type="ARBA" id="ARBA00023033"/>
    </source>
</evidence>
<dbReference type="PRINTS" id="PR00463">
    <property type="entry name" value="EP450I"/>
</dbReference>
<evidence type="ECO:0000256" key="1">
    <source>
        <dbReference type="ARBA" id="ARBA00010617"/>
    </source>
</evidence>
<comment type="similarity">
    <text evidence="1">Belongs to the cytochrome P450 family.</text>
</comment>
<dbReference type="InterPro" id="IPR036396">
    <property type="entry name" value="Cyt_P450_sf"/>
</dbReference>
<dbReference type="Gene3D" id="1.10.630.10">
    <property type="entry name" value="Cytochrome P450"/>
    <property type="match status" value="1"/>
</dbReference>
<evidence type="ECO:0000256" key="4">
    <source>
        <dbReference type="ARBA" id="ARBA00023002"/>
    </source>
</evidence>
<evidence type="ECO:0000256" key="3">
    <source>
        <dbReference type="ARBA" id="ARBA00022723"/>
    </source>
</evidence>
<keyword evidence="9" id="KW-1185">Reference proteome</keyword>
<protein>
    <submittedName>
        <fullName evidence="8">Cytochrome P450</fullName>
    </submittedName>
</protein>
<keyword evidence="4" id="KW-0560">Oxidoreductase</keyword>
<evidence type="ECO:0000313" key="8">
    <source>
        <dbReference type="EMBL" id="MBB5109963.1"/>
    </source>
</evidence>
<keyword evidence="2 7" id="KW-0349">Heme</keyword>
<dbReference type="InterPro" id="IPR001128">
    <property type="entry name" value="Cyt_P450"/>
</dbReference>
<dbReference type="RefSeq" id="WP_184927052.1">
    <property type="nucleotide sequence ID" value="NZ_BMSQ01000056.1"/>
</dbReference>
<evidence type="ECO:0000256" key="5">
    <source>
        <dbReference type="ARBA" id="ARBA00023004"/>
    </source>
</evidence>
<name>A0A7W8F013_STRST</name>
<keyword evidence="6" id="KW-0503">Monooxygenase</keyword>
<organism evidence="8 9">
    <name type="scientific">Streptomyces spectabilis</name>
    <dbReference type="NCBI Taxonomy" id="68270"/>
    <lineage>
        <taxon>Bacteria</taxon>
        <taxon>Bacillati</taxon>
        <taxon>Actinomycetota</taxon>
        <taxon>Actinomycetes</taxon>
        <taxon>Kitasatosporales</taxon>
        <taxon>Streptomycetaceae</taxon>
        <taxon>Streptomyces</taxon>
    </lineage>
</organism>
<evidence type="ECO:0000256" key="7">
    <source>
        <dbReference type="PIRSR" id="PIRSR602401-1"/>
    </source>
</evidence>
<reference evidence="8 9" key="1">
    <citation type="submission" date="2020-08" db="EMBL/GenBank/DDBJ databases">
        <title>Genomic Encyclopedia of Type Strains, Phase III (KMG-III): the genomes of soil and plant-associated and newly described type strains.</title>
        <authorList>
            <person name="Whitman W."/>
        </authorList>
    </citation>
    <scope>NUCLEOTIDE SEQUENCE [LARGE SCALE GENOMIC DNA]</scope>
    <source>
        <strain evidence="8 9">CECT 3146</strain>
    </source>
</reference>
<proteinExistence type="inferred from homology"/>